<gene>
    <name evidence="1" type="ORF">SDC9_147962</name>
</gene>
<proteinExistence type="predicted"/>
<protein>
    <submittedName>
        <fullName evidence="1">Uncharacterized protein</fullName>
    </submittedName>
</protein>
<dbReference type="AlphaFoldDB" id="A0A645EJ77"/>
<comment type="caution">
    <text evidence="1">The sequence shown here is derived from an EMBL/GenBank/DDBJ whole genome shotgun (WGS) entry which is preliminary data.</text>
</comment>
<dbReference type="EMBL" id="VSSQ01046793">
    <property type="protein sequence ID" value="MPN00764.1"/>
    <property type="molecule type" value="Genomic_DNA"/>
</dbReference>
<organism evidence="1">
    <name type="scientific">bioreactor metagenome</name>
    <dbReference type="NCBI Taxonomy" id="1076179"/>
    <lineage>
        <taxon>unclassified sequences</taxon>
        <taxon>metagenomes</taxon>
        <taxon>ecological metagenomes</taxon>
    </lineage>
</organism>
<name>A0A645EJ77_9ZZZZ</name>
<evidence type="ECO:0000313" key="1">
    <source>
        <dbReference type="EMBL" id="MPN00764.1"/>
    </source>
</evidence>
<accession>A0A645EJ77</accession>
<sequence length="81" mass="9780">MLEQRDLVIEDHFLLRDTDIVQDERTYYVFDVYKKATQTFCGRFAVRALNMVDGQLDLKNDLDVIMLWDQVKKQYEVIFQE</sequence>
<reference evidence="1" key="1">
    <citation type="submission" date="2019-08" db="EMBL/GenBank/DDBJ databases">
        <authorList>
            <person name="Kucharzyk K."/>
            <person name="Murdoch R.W."/>
            <person name="Higgins S."/>
            <person name="Loffler F."/>
        </authorList>
    </citation>
    <scope>NUCLEOTIDE SEQUENCE</scope>
</reference>